<organism evidence="1 2">
    <name type="scientific">Xanthomonas campestris pv. phaseoli</name>
    <dbReference type="NCBI Taxonomy" id="317013"/>
    <lineage>
        <taxon>Bacteria</taxon>
        <taxon>Pseudomonadati</taxon>
        <taxon>Pseudomonadota</taxon>
        <taxon>Gammaproteobacteria</taxon>
        <taxon>Lysobacterales</taxon>
        <taxon>Lysobacteraceae</taxon>
        <taxon>Xanthomonas</taxon>
    </lineage>
</organism>
<accession>A0A7Z7J674</accession>
<evidence type="ECO:0000313" key="1">
    <source>
        <dbReference type="EMBL" id="SOO26852.1"/>
    </source>
</evidence>
<dbReference type="SUPFAM" id="SSF56317">
    <property type="entry name" value="Carbon-nitrogen hydrolase"/>
    <property type="match status" value="1"/>
</dbReference>
<protein>
    <submittedName>
        <fullName evidence="1">Carbon-nitrogen hydrolase family protein</fullName>
    </submittedName>
</protein>
<comment type="caution">
    <text evidence="1">The sequence shown here is derived from an EMBL/GenBank/DDBJ whole genome shotgun (WGS) entry which is preliminary data.</text>
</comment>
<sequence>MYLASVARSETGVASAYSHYPMIAKTHSMAILMANCVGPADNFIGAGRSAIWSSDGECVCSADAFQEALVAYDTRTGKANVFSLA</sequence>
<dbReference type="GO" id="GO:0016787">
    <property type="term" value="F:hydrolase activity"/>
    <property type="evidence" value="ECO:0007669"/>
    <property type="project" value="UniProtKB-KW"/>
</dbReference>
<dbReference type="Gene3D" id="3.60.110.10">
    <property type="entry name" value="Carbon-nitrogen hydrolase"/>
    <property type="match status" value="1"/>
</dbReference>
<proteinExistence type="predicted"/>
<keyword evidence="1" id="KW-0378">Hydrolase</keyword>
<name>A0A7Z7J674_XANCH</name>
<dbReference type="Proteomes" id="UP000234345">
    <property type="component" value="Unassembled WGS sequence"/>
</dbReference>
<reference evidence="1 2" key="1">
    <citation type="submission" date="2017-10" db="EMBL/GenBank/DDBJ databases">
        <authorList>
            <person name="Regsiter A."/>
            <person name="William W."/>
        </authorList>
    </citation>
    <scope>NUCLEOTIDE SEQUENCE [LARGE SCALE GENOMIC DNA]</scope>
    <source>
        <strain evidence="1 2">CFBP6991</strain>
    </source>
</reference>
<gene>
    <name evidence="1" type="ORF">XFF6991_70004</name>
</gene>
<dbReference type="AlphaFoldDB" id="A0A7Z7J674"/>
<evidence type="ECO:0000313" key="2">
    <source>
        <dbReference type="Proteomes" id="UP000234345"/>
    </source>
</evidence>
<dbReference type="InterPro" id="IPR036526">
    <property type="entry name" value="C-N_Hydrolase_sf"/>
</dbReference>
<dbReference type="EMBL" id="OCZC01000098">
    <property type="protein sequence ID" value="SOO26852.1"/>
    <property type="molecule type" value="Genomic_DNA"/>
</dbReference>